<evidence type="ECO:0000256" key="7">
    <source>
        <dbReference type="ARBA" id="ARBA00023136"/>
    </source>
</evidence>
<reference evidence="10" key="2">
    <citation type="submission" date="2020-09" db="EMBL/GenBank/DDBJ databases">
        <authorList>
            <person name="Sun Q."/>
            <person name="Zhou Y."/>
        </authorList>
    </citation>
    <scope>NUCLEOTIDE SEQUENCE</scope>
    <source>
        <strain evidence="10">CGMCC 1.12408</strain>
    </source>
</reference>
<dbReference type="InterPro" id="IPR004626">
    <property type="entry name" value="RarD"/>
</dbReference>
<feature type="transmembrane region" description="Helical" evidence="8">
    <location>
        <begin position="183"/>
        <end position="203"/>
    </location>
</feature>
<evidence type="ECO:0000313" key="10">
    <source>
        <dbReference type="EMBL" id="GGA63535.1"/>
    </source>
</evidence>
<evidence type="ECO:0000256" key="1">
    <source>
        <dbReference type="ARBA" id="ARBA00004651"/>
    </source>
</evidence>
<dbReference type="NCBIfam" id="TIGR00688">
    <property type="entry name" value="rarD"/>
    <property type="match status" value="1"/>
</dbReference>
<feature type="transmembrane region" description="Helical" evidence="8">
    <location>
        <begin position="272"/>
        <end position="292"/>
    </location>
</feature>
<keyword evidence="3" id="KW-0813">Transport</keyword>
<evidence type="ECO:0000256" key="4">
    <source>
        <dbReference type="ARBA" id="ARBA00022475"/>
    </source>
</evidence>
<feature type="transmembrane region" description="Helical" evidence="8">
    <location>
        <begin position="246"/>
        <end position="266"/>
    </location>
</feature>
<evidence type="ECO:0000259" key="9">
    <source>
        <dbReference type="Pfam" id="PF00892"/>
    </source>
</evidence>
<feature type="transmembrane region" description="Helical" evidence="8">
    <location>
        <begin position="108"/>
        <end position="125"/>
    </location>
</feature>
<dbReference type="InterPro" id="IPR000620">
    <property type="entry name" value="EamA_dom"/>
</dbReference>
<feature type="domain" description="EamA" evidence="9">
    <location>
        <begin position="159"/>
        <end position="285"/>
    </location>
</feature>
<dbReference type="PANTHER" id="PTHR22911">
    <property type="entry name" value="ACYL-MALONYL CONDENSING ENZYME-RELATED"/>
    <property type="match status" value="1"/>
</dbReference>
<dbReference type="PANTHER" id="PTHR22911:SF137">
    <property type="entry name" value="SOLUTE CARRIER FAMILY 35 MEMBER G2-RELATED"/>
    <property type="match status" value="1"/>
</dbReference>
<keyword evidence="7 8" id="KW-0472">Membrane</keyword>
<evidence type="ECO:0000313" key="11">
    <source>
        <dbReference type="Proteomes" id="UP000613512"/>
    </source>
</evidence>
<comment type="caution">
    <text evidence="10">The sequence shown here is derived from an EMBL/GenBank/DDBJ whole genome shotgun (WGS) entry which is preliminary data.</text>
</comment>
<dbReference type="EMBL" id="BMEY01000002">
    <property type="protein sequence ID" value="GGA63535.1"/>
    <property type="molecule type" value="Genomic_DNA"/>
</dbReference>
<reference evidence="10" key="1">
    <citation type="journal article" date="2014" name="Int. J. Syst. Evol. Microbiol.">
        <title>Complete genome sequence of Corynebacterium casei LMG S-19264T (=DSM 44701T), isolated from a smear-ripened cheese.</title>
        <authorList>
            <consortium name="US DOE Joint Genome Institute (JGI-PGF)"/>
            <person name="Walter F."/>
            <person name="Albersmeier A."/>
            <person name="Kalinowski J."/>
            <person name="Ruckert C."/>
        </authorList>
    </citation>
    <scope>NUCLEOTIDE SEQUENCE</scope>
    <source>
        <strain evidence="10">CGMCC 1.12408</strain>
    </source>
</reference>
<dbReference type="Proteomes" id="UP000613512">
    <property type="component" value="Unassembled WGS sequence"/>
</dbReference>
<dbReference type="InterPro" id="IPR037185">
    <property type="entry name" value="EmrE-like"/>
</dbReference>
<keyword evidence="5 8" id="KW-0812">Transmembrane</keyword>
<evidence type="ECO:0000256" key="6">
    <source>
        <dbReference type="ARBA" id="ARBA00022989"/>
    </source>
</evidence>
<name>A0A916RQR8_9BACI</name>
<keyword evidence="4" id="KW-1003">Cell membrane</keyword>
<proteinExistence type="inferred from homology"/>
<dbReference type="GO" id="GO:0005886">
    <property type="term" value="C:plasma membrane"/>
    <property type="evidence" value="ECO:0007669"/>
    <property type="project" value="UniProtKB-SubCell"/>
</dbReference>
<evidence type="ECO:0000256" key="8">
    <source>
        <dbReference type="SAM" id="Phobius"/>
    </source>
</evidence>
<accession>A0A916RQR8</accession>
<sequence>MEKTVDRIGVVYAVFAYVVWGFLPIYWKLLDHVPAGQILAHRIIWSFAFMILILLIVRKWNGFIRECKAILQDKKKWMSITLASLVISLNWLTYIWAVNSEHILEASLGYYINPLVSILLAIIVLKEKLTKSQTVSVLLAGLGVLYLTISYGVFPWVSIILAVTFALYGLFKKVVDIPAMYGLTIETLIVTPIALLYLLFLPTNTFTFQEISSNQLLLIGSGIMTAVPLLLFASGARRIPLAMVGFLQYIAPTFMLLIGIFVYGETFTKEHLIAFSMIWLALVIYLSSVYRFPIRKMKNVDN</sequence>
<feature type="transmembrane region" description="Helical" evidence="8">
    <location>
        <begin position="215"/>
        <end position="234"/>
    </location>
</feature>
<feature type="transmembrane region" description="Helical" evidence="8">
    <location>
        <begin position="132"/>
        <end position="149"/>
    </location>
</feature>
<gene>
    <name evidence="10" type="primary">rarD</name>
    <name evidence="10" type="ORF">GCM10008025_04260</name>
</gene>
<feature type="domain" description="EamA" evidence="9">
    <location>
        <begin position="8"/>
        <end position="148"/>
    </location>
</feature>
<keyword evidence="11" id="KW-1185">Reference proteome</keyword>
<dbReference type="AlphaFoldDB" id="A0A916RQR8"/>
<dbReference type="RefSeq" id="WP_188383042.1">
    <property type="nucleotide sequence ID" value="NZ_BMEY01000002.1"/>
</dbReference>
<feature type="transmembrane region" description="Helical" evidence="8">
    <location>
        <begin position="39"/>
        <end position="57"/>
    </location>
</feature>
<dbReference type="Pfam" id="PF00892">
    <property type="entry name" value="EamA"/>
    <property type="match status" value="2"/>
</dbReference>
<protein>
    <submittedName>
        <fullName evidence="10">Transporter</fullName>
    </submittedName>
</protein>
<feature type="transmembrane region" description="Helical" evidence="8">
    <location>
        <begin position="9"/>
        <end position="27"/>
    </location>
</feature>
<feature type="transmembrane region" description="Helical" evidence="8">
    <location>
        <begin position="77"/>
        <end position="96"/>
    </location>
</feature>
<evidence type="ECO:0000256" key="5">
    <source>
        <dbReference type="ARBA" id="ARBA00022692"/>
    </source>
</evidence>
<dbReference type="SUPFAM" id="SSF103481">
    <property type="entry name" value="Multidrug resistance efflux transporter EmrE"/>
    <property type="match status" value="2"/>
</dbReference>
<evidence type="ECO:0000256" key="2">
    <source>
        <dbReference type="ARBA" id="ARBA00007362"/>
    </source>
</evidence>
<evidence type="ECO:0000256" key="3">
    <source>
        <dbReference type="ARBA" id="ARBA00022448"/>
    </source>
</evidence>
<keyword evidence="6 8" id="KW-1133">Transmembrane helix</keyword>
<organism evidence="10 11">
    <name type="scientific">Ornithinibacillus halotolerans</name>
    <dbReference type="NCBI Taxonomy" id="1274357"/>
    <lineage>
        <taxon>Bacteria</taxon>
        <taxon>Bacillati</taxon>
        <taxon>Bacillota</taxon>
        <taxon>Bacilli</taxon>
        <taxon>Bacillales</taxon>
        <taxon>Bacillaceae</taxon>
        <taxon>Ornithinibacillus</taxon>
    </lineage>
</organism>
<comment type="subcellular location">
    <subcellularLocation>
        <location evidence="1">Cell membrane</location>
        <topology evidence="1">Multi-pass membrane protein</topology>
    </subcellularLocation>
</comment>
<comment type="similarity">
    <text evidence="2">Belongs to the EamA transporter family.</text>
</comment>